<comment type="catalytic activity">
    <reaction evidence="14">
        <text>17beta-estradiol + NAD(+) = estrone + NADH + H(+)</text>
        <dbReference type="Rhea" id="RHEA:24612"/>
        <dbReference type="ChEBI" id="CHEBI:15378"/>
        <dbReference type="ChEBI" id="CHEBI:16469"/>
        <dbReference type="ChEBI" id="CHEBI:17263"/>
        <dbReference type="ChEBI" id="CHEBI:57540"/>
        <dbReference type="ChEBI" id="CHEBI:57945"/>
        <dbReference type="EC" id="1.1.1.62"/>
    </reaction>
    <physiologicalReaction direction="left-to-right" evidence="14">
        <dbReference type="Rhea" id="RHEA:24613"/>
    </physiologicalReaction>
    <physiologicalReaction direction="right-to-left" evidence="14">
        <dbReference type="Rhea" id="RHEA:24614"/>
    </physiologicalReaction>
</comment>
<proteinExistence type="inferred from homology"/>
<evidence type="ECO:0000256" key="3">
    <source>
        <dbReference type="ARBA" id="ARBA00006484"/>
    </source>
</evidence>
<evidence type="ECO:0000256" key="9">
    <source>
        <dbReference type="ARBA" id="ARBA00023027"/>
    </source>
</evidence>
<protein>
    <recommendedName>
        <fullName evidence="20">(3R)-3-hydroxyacyl-CoA dehydrogenase</fullName>
        <ecNumber evidence="19">1.1.1.239</ecNumber>
        <ecNumber evidence="4">1.1.1.n12</ecNumber>
    </recommendedName>
    <alternativeName>
        <fullName evidence="22">17-beta-hydroxysteroid dehydrogenase 8</fullName>
    </alternativeName>
    <alternativeName>
        <fullName evidence="21">3-ketoacyl-[acyl-carrier-protein] reductase alpha subunit</fullName>
    </alternativeName>
    <alternativeName>
        <fullName evidence="24">3-oxoacyl-[acyl-carrier-protein] reductase</fullName>
    </alternativeName>
    <alternativeName>
        <fullName evidence="25">Estradiol 17-beta-dehydrogenase 8</fullName>
    </alternativeName>
    <alternativeName>
        <fullName evidence="23">Testosterone 17-beta-dehydrogenase 8</fullName>
    </alternativeName>
</protein>
<evidence type="ECO:0000256" key="15">
    <source>
        <dbReference type="ARBA" id="ARBA00050232"/>
    </source>
</evidence>
<comment type="pathway">
    <text evidence="13">Steroid biosynthesis; estrogen biosynthesis.</text>
</comment>
<evidence type="ECO:0000256" key="7">
    <source>
        <dbReference type="ARBA" id="ARBA00022832"/>
    </source>
</evidence>
<evidence type="ECO:0000256" key="19">
    <source>
        <dbReference type="ARBA" id="ARBA00066822"/>
    </source>
</evidence>
<evidence type="ECO:0000256" key="2">
    <source>
        <dbReference type="ARBA" id="ARBA00005194"/>
    </source>
</evidence>
<dbReference type="PANTHER" id="PTHR42760">
    <property type="entry name" value="SHORT-CHAIN DEHYDROGENASES/REDUCTASES FAMILY MEMBER"/>
    <property type="match status" value="1"/>
</dbReference>
<evidence type="ECO:0000256" key="10">
    <source>
        <dbReference type="ARBA" id="ARBA00023098"/>
    </source>
</evidence>
<keyword evidence="9" id="KW-0520">NAD</keyword>
<evidence type="ECO:0000256" key="6">
    <source>
        <dbReference type="ARBA" id="ARBA00022553"/>
    </source>
</evidence>
<evidence type="ECO:0000256" key="12">
    <source>
        <dbReference type="ARBA" id="ARBA00023160"/>
    </source>
</evidence>
<dbReference type="EMBL" id="JARAKH010000018">
    <property type="protein sequence ID" value="KAK8394701.1"/>
    <property type="molecule type" value="Genomic_DNA"/>
</dbReference>
<gene>
    <name evidence="27" type="ORF">O3P69_005883</name>
</gene>
<comment type="subcellular location">
    <subcellularLocation>
        <location evidence="1">Mitochondrion matrix</location>
    </subcellularLocation>
</comment>
<evidence type="ECO:0000256" key="16">
    <source>
        <dbReference type="ARBA" id="ARBA00050435"/>
    </source>
</evidence>
<comment type="subunit">
    <text evidence="18">Heterotetramer with CBR4; contains two molecules of HSD17B8 and CBR4.</text>
</comment>
<dbReference type="Gene3D" id="3.40.50.720">
    <property type="entry name" value="NAD(P)-binding Rossmann-like Domain"/>
    <property type="match status" value="1"/>
</dbReference>
<dbReference type="SUPFAM" id="SSF51735">
    <property type="entry name" value="NAD(P)-binding Rossmann-fold domains"/>
    <property type="match status" value="1"/>
</dbReference>
<keyword evidence="7" id="KW-0276">Fatty acid metabolism</keyword>
<keyword evidence="11" id="KW-0496">Mitochondrion</keyword>
<keyword evidence="26" id="KW-0472">Membrane</keyword>
<dbReference type="GO" id="GO:0006633">
    <property type="term" value="P:fatty acid biosynthetic process"/>
    <property type="evidence" value="ECO:0007669"/>
    <property type="project" value="UniProtKB-KW"/>
</dbReference>
<keyword evidence="10" id="KW-0443">Lipid metabolism</keyword>
<dbReference type="PRINTS" id="PR00080">
    <property type="entry name" value="SDRFAMILY"/>
</dbReference>
<reference evidence="27 28" key="1">
    <citation type="submission" date="2023-03" db="EMBL/GenBank/DDBJ databases">
        <title>High-quality genome of Scylla paramamosain provides insights in environmental adaptation.</title>
        <authorList>
            <person name="Zhang L."/>
        </authorList>
    </citation>
    <scope>NUCLEOTIDE SEQUENCE [LARGE SCALE GENOMIC DNA]</scope>
    <source>
        <strain evidence="27">LZ_2023a</strain>
        <tissue evidence="27">Muscle</tissue>
    </source>
</reference>
<dbReference type="PANTHER" id="PTHR42760:SF83">
    <property type="entry name" value="(3R)-3-HYDROXYACYL-COA DEHYDROGENASE"/>
    <property type="match status" value="1"/>
</dbReference>
<dbReference type="PRINTS" id="PR00081">
    <property type="entry name" value="GDHRDH"/>
</dbReference>
<comment type="pathway">
    <text evidence="2">Lipid metabolism; fatty acid biosynthesis.</text>
</comment>
<keyword evidence="12" id="KW-0275">Fatty acid biosynthesis</keyword>
<evidence type="ECO:0000256" key="13">
    <source>
        <dbReference type="ARBA" id="ARBA00037929"/>
    </source>
</evidence>
<dbReference type="GO" id="GO:0004303">
    <property type="term" value="F:estradiol 17-beta-dehydrogenase [NAD(P)+] activity"/>
    <property type="evidence" value="ECO:0007669"/>
    <property type="project" value="UniProtKB-EC"/>
</dbReference>
<comment type="catalytic activity">
    <reaction evidence="17">
        <text>a (3R)-3-hydroxyacyl-CoA + NAD(+) = a 3-oxoacyl-CoA + NADH + H(+)</text>
        <dbReference type="Rhea" id="RHEA:32711"/>
        <dbReference type="ChEBI" id="CHEBI:15378"/>
        <dbReference type="ChEBI" id="CHEBI:57319"/>
        <dbReference type="ChEBI" id="CHEBI:57540"/>
        <dbReference type="ChEBI" id="CHEBI:57945"/>
        <dbReference type="ChEBI" id="CHEBI:90726"/>
        <dbReference type="EC" id="1.1.1.n12"/>
    </reaction>
    <physiologicalReaction direction="left-to-right" evidence="17">
        <dbReference type="Rhea" id="RHEA:32712"/>
    </physiologicalReaction>
</comment>
<evidence type="ECO:0000256" key="21">
    <source>
        <dbReference type="ARBA" id="ARBA00077835"/>
    </source>
</evidence>
<comment type="caution">
    <text evidence="27">The sequence shown here is derived from an EMBL/GenBank/DDBJ whole genome shotgun (WGS) entry which is preliminary data.</text>
</comment>
<dbReference type="GO" id="GO:0048038">
    <property type="term" value="F:quinone binding"/>
    <property type="evidence" value="ECO:0007669"/>
    <property type="project" value="TreeGrafter"/>
</dbReference>
<organism evidence="27 28">
    <name type="scientific">Scylla paramamosain</name>
    <name type="common">Mud crab</name>
    <dbReference type="NCBI Taxonomy" id="85552"/>
    <lineage>
        <taxon>Eukaryota</taxon>
        <taxon>Metazoa</taxon>
        <taxon>Ecdysozoa</taxon>
        <taxon>Arthropoda</taxon>
        <taxon>Crustacea</taxon>
        <taxon>Multicrustacea</taxon>
        <taxon>Malacostraca</taxon>
        <taxon>Eumalacostraca</taxon>
        <taxon>Eucarida</taxon>
        <taxon>Decapoda</taxon>
        <taxon>Pleocyemata</taxon>
        <taxon>Brachyura</taxon>
        <taxon>Eubrachyura</taxon>
        <taxon>Portunoidea</taxon>
        <taxon>Portunidae</taxon>
        <taxon>Portuninae</taxon>
        <taxon>Scylla</taxon>
    </lineage>
</organism>
<evidence type="ECO:0000256" key="5">
    <source>
        <dbReference type="ARBA" id="ARBA00022516"/>
    </source>
</evidence>
<evidence type="ECO:0000256" key="25">
    <source>
        <dbReference type="ARBA" id="ARBA00083258"/>
    </source>
</evidence>
<sequence>MVVVVILRVVMAGVVVAVVVVVVVEVEMAIAAVEVTEEGSLHICNLHSYIRYYVIMNQLQLELGRIYRSTEQFKPPSVAFAKYLNALLFLLHLVEVLAVDYKYMVSSYKGNITFPKRPIKADKHDAAEAGEWQWRHYEKDKRSGNGEENQVVLAKHETTEHTSKGRLVGHSVDRRLGKRMASNDFGGQVALVTGGGSGIGRFTCLKLARDGANVVVTDVSLEAARQTLSMMPKPEDHLALQMDVTRQSDVQGVIAASQDRFGKPPSLLVNSAGIGLLAPFLDATEACIDKYTSINLKGTILVTQAFIKTLLEGDDRPGEGKGAVVNIASMAGKTGLAGMTIYASTKAGVIAFSKSCAAEMARKGIRVNCVLPALIDTPMSTGITEEKHRSYCAKNPLGRLGKPEEVAEVVVFLLSRRSSYMVGACLEVSGGTDM</sequence>
<evidence type="ECO:0000256" key="23">
    <source>
        <dbReference type="ARBA" id="ARBA00081936"/>
    </source>
</evidence>
<dbReference type="Proteomes" id="UP001487740">
    <property type="component" value="Unassembled WGS sequence"/>
</dbReference>
<evidence type="ECO:0000256" key="22">
    <source>
        <dbReference type="ARBA" id="ARBA00081419"/>
    </source>
</evidence>
<dbReference type="GO" id="GO:0005759">
    <property type="term" value="C:mitochondrial matrix"/>
    <property type="evidence" value="ECO:0007669"/>
    <property type="project" value="UniProtKB-SubCell"/>
</dbReference>
<evidence type="ECO:0000256" key="24">
    <source>
        <dbReference type="ARBA" id="ARBA00083097"/>
    </source>
</evidence>
<dbReference type="FunFam" id="3.40.50.720:FF:000231">
    <property type="entry name" value="Estradiol 17-beta-dehydrogenase 8"/>
    <property type="match status" value="1"/>
</dbReference>
<feature type="transmembrane region" description="Helical" evidence="26">
    <location>
        <begin position="6"/>
        <end position="24"/>
    </location>
</feature>
<evidence type="ECO:0000256" key="26">
    <source>
        <dbReference type="SAM" id="Phobius"/>
    </source>
</evidence>
<evidence type="ECO:0000256" key="8">
    <source>
        <dbReference type="ARBA" id="ARBA00023002"/>
    </source>
</evidence>
<dbReference type="AlphaFoldDB" id="A0AAW0U710"/>
<dbReference type="InterPro" id="IPR036291">
    <property type="entry name" value="NAD(P)-bd_dom_sf"/>
</dbReference>
<evidence type="ECO:0000256" key="18">
    <source>
        <dbReference type="ARBA" id="ARBA00065174"/>
    </source>
</evidence>
<keyword evidence="6" id="KW-0597">Phosphoprotein</keyword>
<comment type="catalytic activity">
    <reaction evidence="15">
        <text>testosterone + NAD(+) = androst-4-ene-3,17-dione + NADH + H(+)</text>
        <dbReference type="Rhea" id="RHEA:14929"/>
        <dbReference type="ChEBI" id="CHEBI:15378"/>
        <dbReference type="ChEBI" id="CHEBI:16422"/>
        <dbReference type="ChEBI" id="CHEBI:17347"/>
        <dbReference type="ChEBI" id="CHEBI:57540"/>
        <dbReference type="ChEBI" id="CHEBI:57945"/>
        <dbReference type="EC" id="1.1.1.239"/>
    </reaction>
    <physiologicalReaction direction="left-to-right" evidence="15">
        <dbReference type="Rhea" id="RHEA:14930"/>
    </physiologicalReaction>
</comment>
<evidence type="ECO:0000313" key="27">
    <source>
        <dbReference type="EMBL" id="KAK8394701.1"/>
    </source>
</evidence>
<keyword evidence="26" id="KW-1133">Transmembrane helix</keyword>
<evidence type="ECO:0000313" key="28">
    <source>
        <dbReference type="Proteomes" id="UP001487740"/>
    </source>
</evidence>
<keyword evidence="5" id="KW-0444">Lipid biosynthesis</keyword>
<evidence type="ECO:0000256" key="14">
    <source>
        <dbReference type="ARBA" id="ARBA00049069"/>
    </source>
</evidence>
<accession>A0AAW0U710</accession>
<dbReference type="GO" id="GO:0008210">
    <property type="term" value="P:estrogen metabolic process"/>
    <property type="evidence" value="ECO:0007669"/>
    <property type="project" value="UniProtKB-ARBA"/>
</dbReference>
<dbReference type="Pfam" id="PF13561">
    <property type="entry name" value="adh_short_C2"/>
    <property type="match status" value="1"/>
</dbReference>
<keyword evidence="28" id="KW-1185">Reference proteome</keyword>
<evidence type="ECO:0000256" key="11">
    <source>
        <dbReference type="ARBA" id="ARBA00023128"/>
    </source>
</evidence>
<keyword evidence="26" id="KW-0812">Transmembrane</keyword>
<evidence type="ECO:0000256" key="4">
    <source>
        <dbReference type="ARBA" id="ARBA00012456"/>
    </source>
</evidence>
<evidence type="ECO:0000256" key="20">
    <source>
        <dbReference type="ARBA" id="ARBA00070911"/>
    </source>
</evidence>
<evidence type="ECO:0000256" key="1">
    <source>
        <dbReference type="ARBA" id="ARBA00004305"/>
    </source>
</evidence>
<comment type="similarity">
    <text evidence="3">Belongs to the short-chain dehydrogenases/reductases (SDR) family.</text>
</comment>
<evidence type="ECO:0000256" key="17">
    <source>
        <dbReference type="ARBA" id="ARBA00052680"/>
    </source>
</evidence>
<dbReference type="InterPro" id="IPR002347">
    <property type="entry name" value="SDR_fam"/>
</dbReference>
<keyword evidence="8" id="KW-0560">Oxidoreductase</keyword>
<name>A0AAW0U710_SCYPA</name>
<dbReference type="GO" id="GO:0047035">
    <property type="term" value="F:testosterone dehydrogenase (NAD+) activity"/>
    <property type="evidence" value="ECO:0007669"/>
    <property type="project" value="UniProtKB-EC"/>
</dbReference>
<dbReference type="CDD" id="cd05233">
    <property type="entry name" value="SDR_c"/>
    <property type="match status" value="1"/>
</dbReference>
<dbReference type="EC" id="1.1.1.n12" evidence="4"/>
<dbReference type="EC" id="1.1.1.239" evidence="19"/>
<comment type="catalytic activity">
    <reaction evidence="16">
        <text>17beta-hydroxy-5alpha-androstan-3-one + NAD(+) = 5alpha-androstan-3,17-dione + NADH + H(+)</text>
        <dbReference type="Rhea" id="RHEA:41992"/>
        <dbReference type="ChEBI" id="CHEBI:15378"/>
        <dbReference type="ChEBI" id="CHEBI:15994"/>
        <dbReference type="ChEBI" id="CHEBI:16330"/>
        <dbReference type="ChEBI" id="CHEBI:57540"/>
        <dbReference type="ChEBI" id="CHEBI:57945"/>
    </reaction>
    <physiologicalReaction direction="left-to-right" evidence="16">
        <dbReference type="Rhea" id="RHEA:41993"/>
    </physiologicalReaction>
</comment>